<feature type="region of interest" description="Disordered" evidence="1">
    <location>
        <begin position="29"/>
        <end position="62"/>
    </location>
</feature>
<dbReference type="RefSeq" id="WP_102864243.1">
    <property type="nucleotide sequence ID" value="NZ_AP024503.1"/>
</dbReference>
<dbReference type="AlphaFoldDB" id="A0A9Q6ICW0"/>
<organism evidence="3 4">
    <name type="scientific">Pseudomonas protegens</name>
    <dbReference type="NCBI Taxonomy" id="380021"/>
    <lineage>
        <taxon>Bacteria</taxon>
        <taxon>Pseudomonadati</taxon>
        <taxon>Pseudomonadota</taxon>
        <taxon>Gammaproteobacteria</taxon>
        <taxon>Pseudomonadales</taxon>
        <taxon>Pseudomonadaceae</taxon>
        <taxon>Pseudomonas</taxon>
    </lineage>
</organism>
<evidence type="ECO:0000313" key="4">
    <source>
        <dbReference type="Proteomes" id="UP000248188"/>
    </source>
</evidence>
<accession>A0A9Q6ICW0</accession>
<name>A0A9Q6ICW0_9PSED</name>
<feature type="transmembrane region" description="Helical" evidence="2">
    <location>
        <begin position="6"/>
        <end position="30"/>
    </location>
</feature>
<keyword evidence="2" id="KW-0812">Transmembrane</keyword>
<proteinExistence type="predicted"/>
<keyword evidence="2" id="KW-1133">Transmembrane helix</keyword>
<reference evidence="3 4" key="1">
    <citation type="submission" date="2018-06" db="EMBL/GenBank/DDBJ databases">
        <title>Pseudomonas diversity within urban Lake Michigan freshwaters.</title>
        <authorList>
            <person name="Batrich M."/>
            <person name="Hatzopoulos T."/>
            <person name="Putonti C."/>
        </authorList>
    </citation>
    <scope>NUCLEOTIDE SEQUENCE [LARGE SCALE GENOMIC DNA]</scope>
    <source>
        <strain evidence="3 4">MB-090624</strain>
    </source>
</reference>
<sequence>MSDKVVRGLFIAAGAIVVSCTSGLMGKLASDHRERKRRSRLDETLNKMEAKMAADKQNRGTP</sequence>
<keyword evidence="2" id="KW-0472">Membrane</keyword>
<comment type="caution">
    <text evidence="3">The sequence shown here is derived from an EMBL/GenBank/DDBJ whole genome shotgun (WGS) entry which is preliminary data.</text>
</comment>
<dbReference type="Proteomes" id="UP000248188">
    <property type="component" value="Unassembled WGS sequence"/>
</dbReference>
<dbReference type="EMBL" id="QJRN01000015">
    <property type="protein sequence ID" value="PYC32360.1"/>
    <property type="molecule type" value="Genomic_DNA"/>
</dbReference>
<evidence type="ECO:0000256" key="1">
    <source>
        <dbReference type="SAM" id="MobiDB-lite"/>
    </source>
</evidence>
<feature type="compositionally biased region" description="Basic and acidic residues" evidence="1">
    <location>
        <begin position="40"/>
        <end position="62"/>
    </location>
</feature>
<protein>
    <recommendedName>
        <fullName evidence="5">Lipoprotein</fullName>
    </recommendedName>
</protein>
<gene>
    <name evidence="3" type="ORF">DMX08_22690</name>
</gene>
<evidence type="ECO:0008006" key="5">
    <source>
        <dbReference type="Google" id="ProtNLM"/>
    </source>
</evidence>
<evidence type="ECO:0000313" key="3">
    <source>
        <dbReference type="EMBL" id="PYC32360.1"/>
    </source>
</evidence>
<evidence type="ECO:0000256" key="2">
    <source>
        <dbReference type="SAM" id="Phobius"/>
    </source>
</evidence>
<dbReference type="PROSITE" id="PS51257">
    <property type="entry name" value="PROKAR_LIPOPROTEIN"/>
    <property type="match status" value="1"/>
</dbReference>